<organism evidence="2 3">
    <name type="scientific">Pyrodictium occultum</name>
    <dbReference type="NCBI Taxonomy" id="2309"/>
    <lineage>
        <taxon>Archaea</taxon>
        <taxon>Thermoproteota</taxon>
        <taxon>Thermoprotei</taxon>
        <taxon>Desulfurococcales</taxon>
        <taxon>Pyrodictiaceae</taxon>
        <taxon>Pyrodictium</taxon>
    </lineage>
</organism>
<proteinExistence type="predicted"/>
<dbReference type="Gene3D" id="3.40.50.10880">
    <property type="entry name" value="Uncharacterised protein PF01937, DUF89, domain 3"/>
    <property type="match status" value="1"/>
</dbReference>
<sequence length="302" mass="33009">MRRREPLDPLECVACLVYERLQAVAGDRAREARVLAKAAELVARWPSRTSVFVESYDYVERLLGVHDLYREKREELSHAVLEALGALDLAGMEDWEIFSLMAAANGVDIPMPGYRPGLEKLLRGLRDRAAWLGLGEGDVEKLLGASERIVVVLDNAGEAVLDIAAAGELARRAGKPLYLVARGEPYEVDVTAREAVELAARLEPGARVVSTGGRYPVFHPRASQESRSLLADGSLVLVKGIANLEAFLDYPDAAGPGASLVFMLRAKCGPLSRFFRVGHAEPVVASAEWLLERLREWRSPGG</sequence>
<dbReference type="InterPro" id="IPR036075">
    <property type="entry name" value="ARMT-1-like_metal-bd_sf"/>
</dbReference>
<accession>A0A0V8RRP6</accession>
<feature type="domain" description="Damage-control phosphatase ARMT1-like metal-binding" evidence="1">
    <location>
        <begin position="12"/>
        <end position="281"/>
    </location>
</feature>
<protein>
    <recommendedName>
        <fullName evidence="1">Damage-control phosphatase ARMT1-like metal-binding domain-containing protein</fullName>
    </recommendedName>
</protein>
<dbReference type="EMBL" id="LNTB01000002">
    <property type="protein sequence ID" value="KSW10737.1"/>
    <property type="molecule type" value="Genomic_DNA"/>
</dbReference>
<evidence type="ECO:0000259" key="1">
    <source>
        <dbReference type="Pfam" id="PF01937"/>
    </source>
</evidence>
<dbReference type="AlphaFoldDB" id="A0A0V8RRP6"/>
<dbReference type="Proteomes" id="UP000053352">
    <property type="component" value="Unassembled WGS sequence"/>
</dbReference>
<dbReference type="SUPFAM" id="SSF111321">
    <property type="entry name" value="AF1104-like"/>
    <property type="match status" value="1"/>
</dbReference>
<dbReference type="InterPro" id="IPR002791">
    <property type="entry name" value="ARMT1-like_metal-bd"/>
</dbReference>
<gene>
    <name evidence="2" type="ORF">CF15_08105</name>
</gene>
<evidence type="ECO:0000313" key="2">
    <source>
        <dbReference type="EMBL" id="KSW10737.1"/>
    </source>
</evidence>
<reference evidence="2 3" key="1">
    <citation type="submission" date="2015-11" db="EMBL/GenBank/DDBJ databases">
        <title>Genome sequence of Pyrodictium occultum PL-19, a marine hyperthermophilic archaeon isolated from Volcano, Italy.</title>
        <authorList>
            <person name="Utturkar S."/>
            <person name="Huber H."/>
            <person name="Leptihn S."/>
            <person name="Brown S."/>
            <person name="Stetter K.O."/>
            <person name="Podar M."/>
        </authorList>
    </citation>
    <scope>NUCLEOTIDE SEQUENCE [LARGE SCALE GENOMIC DNA]</scope>
    <source>
        <strain evidence="2 3">PL-19</strain>
    </source>
</reference>
<dbReference type="Pfam" id="PF01937">
    <property type="entry name" value="ARMT1-like_dom"/>
    <property type="match status" value="1"/>
</dbReference>
<dbReference type="InterPro" id="IPR014444">
    <property type="entry name" value="PH1575-like"/>
</dbReference>
<keyword evidence="3" id="KW-1185">Reference proteome</keyword>
<dbReference type="STRING" id="2309.CF15_08105"/>
<name>A0A0V8RRP6_PYROC</name>
<dbReference type="PIRSF" id="PIRSF006593">
    <property type="entry name" value="UCP006593"/>
    <property type="match status" value="1"/>
</dbReference>
<evidence type="ECO:0000313" key="3">
    <source>
        <dbReference type="Proteomes" id="UP000053352"/>
    </source>
</evidence>
<comment type="caution">
    <text evidence="2">The sequence shown here is derived from an EMBL/GenBank/DDBJ whole genome shotgun (WGS) entry which is preliminary data.</text>
</comment>